<dbReference type="Proteomes" id="UP000188354">
    <property type="component" value="Chromosome LG07"/>
</dbReference>
<evidence type="ECO:0000313" key="2">
    <source>
        <dbReference type="Proteomes" id="UP000188354"/>
    </source>
</evidence>
<sequence length="73" mass="8498">MVYRSGGLQIGGSDVVDQPKCLRNCIGEVIRIKHLENVRFGIIIRFDKYSQKHSIMFEDGCVEIYDFSKEDWN</sequence>
<organism evidence="1 2">
    <name type="scientific">Lupinus angustifolius</name>
    <name type="common">Narrow-leaved blue lupine</name>
    <dbReference type="NCBI Taxonomy" id="3871"/>
    <lineage>
        <taxon>Eukaryota</taxon>
        <taxon>Viridiplantae</taxon>
        <taxon>Streptophyta</taxon>
        <taxon>Embryophyta</taxon>
        <taxon>Tracheophyta</taxon>
        <taxon>Spermatophyta</taxon>
        <taxon>Magnoliopsida</taxon>
        <taxon>eudicotyledons</taxon>
        <taxon>Gunneridae</taxon>
        <taxon>Pentapetalae</taxon>
        <taxon>rosids</taxon>
        <taxon>fabids</taxon>
        <taxon>Fabales</taxon>
        <taxon>Fabaceae</taxon>
        <taxon>Papilionoideae</taxon>
        <taxon>50 kb inversion clade</taxon>
        <taxon>genistoids sensu lato</taxon>
        <taxon>core genistoids</taxon>
        <taxon>Genisteae</taxon>
        <taxon>Lupinus</taxon>
    </lineage>
</organism>
<protein>
    <submittedName>
        <fullName evidence="1">Uncharacterized protein</fullName>
    </submittedName>
</protein>
<evidence type="ECO:0000313" key="1">
    <source>
        <dbReference type="EMBL" id="OIW07890.1"/>
    </source>
</evidence>
<keyword evidence="2" id="KW-1185">Reference proteome</keyword>
<name>A0A4P1RBV3_LUPAN</name>
<reference evidence="1 2" key="1">
    <citation type="journal article" date="2017" name="Plant Biotechnol. J.">
        <title>A comprehensive draft genome sequence for lupin (Lupinus angustifolius), an emerging health food: insights into plant-microbe interactions and legume evolution.</title>
        <authorList>
            <person name="Hane J.K."/>
            <person name="Ming Y."/>
            <person name="Kamphuis L.G."/>
            <person name="Nelson M.N."/>
            <person name="Garg G."/>
            <person name="Atkins C.A."/>
            <person name="Bayer P.E."/>
            <person name="Bravo A."/>
            <person name="Bringans S."/>
            <person name="Cannon S."/>
            <person name="Edwards D."/>
            <person name="Foley R."/>
            <person name="Gao L.L."/>
            <person name="Harrison M.J."/>
            <person name="Huang W."/>
            <person name="Hurgobin B."/>
            <person name="Li S."/>
            <person name="Liu C.W."/>
            <person name="McGrath A."/>
            <person name="Morahan G."/>
            <person name="Murray J."/>
            <person name="Weller J."/>
            <person name="Jian J."/>
            <person name="Singh K.B."/>
        </authorList>
    </citation>
    <scope>NUCLEOTIDE SEQUENCE [LARGE SCALE GENOMIC DNA]</scope>
    <source>
        <strain evidence="2">cv. Tanjil</strain>
        <tissue evidence="1">Whole plant</tissue>
    </source>
</reference>
<dbReference type="Gramene" id="OIW07890">
    <property type="protein sequence ID" value="OIW07890"/>
    <property type="gene ID" value="TanjilG_19991"/>
</dbReference>
<accession>A0A4P1RBV3</accession>
<dbReference type="STRING" id="3871.A0A4P1RBV3"/>
<dbReference type="AlphaFoldDB" id="A0A4P1RBV3"/>
<proteinExistence type="predicted"/>
<dbReference type="EMBL" id="CM007367">
    <property type="protein sequence ID" value="OIW07890.1"/>
    <property type="molecule type" value="Genomic_DNA"/>
</dbReference>
<gene>
    <name evidence="1" type="ORF">TanjilG_19991</name>
</gene>